<dbReference type="NCBIfam" id="NF011765">
    <property type="entry name" value="PRK15219.1"/>
    <property type="match status" value="1"/>
</dbReference>
<evidence type="ECO:0000256" key="1">
    <source>
        <dbReference type="ARBA" id="ARBA00006217"/>
    </source>
</evidence>
<proteinExistence type="inferred from homology"/>
<dbReference type="RefSeq" id="WP_236592146.1">
    <property type="nucleotide sequence ID" value="NZ_CAJHCP010000009.1"/>
</dbReference>
<keyword evidence="2" id="KW-1133">Transmembrane helix</keyword>
<keyword evidence="2" id="KW-0472">Membrane</keyword>
<protein>
    <recommendedName>
        <fullName evidence="5">Carbonic anhydrase</fullName>
    </recommendedName>
</protein>
<dbReference type="PANTHER" id="PTHR11002">
    <property type="entry name" value="CARBONIC ANHYDRASE"/>
    <property type="match status" value="1"/>
</dbReference>
<feature type="transmembrane region" description="Helical" evidence="2">
    <location>
        <begin position="29"/>
        <end position="53"/>
    </location>
</feature>
<dbReference type="Gene3D" id="3.40.1050.10">
    <property type="entry name" value="Carbonic anhydrase"/>
    <property type="match status" value="1"/>
</dbReference>
<dbReference type="InterPro" id="IPR036874">
    <property type="entry name" value="Carbonic_anhydrase_sf"/>
</dbReference>
<dbReference type="Pfam" id="PF00484">
    <property type="entry name" value="Pro_CA"/>
    <property type="match status" value="1"/>
</dbReference>
<gene>
    <name evidence="3" type="ORF">LMG28140_04191</name>
</gene>
<comment type="similarity">
    <text evidence="1">Belongs to the beta-class carbonic anhydrase family.</text>
</comment>
<accession>A0ABN7I350</accession>
<sequence>MDCKSRHCTCPESPPSIASGRRTALKAGLGIALAGAVGASALSVSTVSMAAALTKKERDALTPDQIIEGMKKGNERFRSGTAHQHDYLAQKRASAAGQFPAAVILSCIDSRAPAELILDSGIGDTFNARIAGNVANEDLAGSLEFACAAAGAKVVLVMGHTDCGAIKGAIDNVQLGNLTGLLAKIKPAIDATQYEGKRTGSNIEFVDKVARVNVQNTIDDLRKRSEILASMEKDGKIKMVGAMYHLSNGKVEFLT</sequence>
<dbReference type="SUPFAM" id="SSF53056">
    <property type="entry name" value="beta-carbonic anhydrase, cab"/>
    <property type="match status" value="1"/>
</dbReference>
<dbReference type="EMBL" id="CAJHCP010000009">
    <property type="protein sequence ID" value="CAD6545575.1"/>
    <property type="molecule type" value="Genomic_DNA"/>
</dbReference>
<dbReference type="PANTHER" id="PTHR11002:SF79">
    <property type="entry name" value="CARBONIC ANHYDRASE 2"/>
    <property type="match status" value="1"/>
</dbReference>
<dbReference type="InterPro" id="IPR001765">
    <property type="entry name" value="Carbonic_anhydrase"/>
</dbReference>
<dbReference type="SMART" id="SM00947">
    <property type="entry name" value="Pro_CA"/>
    <property type="match status" value="1"/>
</dbReference>
<comment type="caution">
    <text evidence="3">The sequence shown here is derived from an EMBL/GenBank/DDBJ whole genome shotgun (WGS) entry which is preliminary data.</text>
</comment>
<keyword evidence="2" id="KW-0812">Transmembrane</keyword>
<keyword evidence="4" id="KW-1185">Reference proteome</keyword>
<evidence type="ECO:0000256" key="2">
    <source>
        <dbReference type="SAM" id="Phobius"/>
    </source>
</evidence>
<reference evidence="3 4" key="1">
    <citation type="submission" date="2020-10" db="EMBL/GenBank/DDBJ databases">
        <authorList>
            <person name="Peeters C."/>
        </authorList>
    </citation>
    <scope>NUCLEOTIDE SEQUENCE [LARGE SCALE GENOMIC DNA]</scope>
    <source>
        <strain evidence="3 4">LMG 28140</strain>
    </source>
</reference>
<evidence type="ECO:0000313" key="3">
    <source>
        <dbReference type="EMBL" id="CAD6545575.1"/>
    </source>
</evidence>
<name>A0ABN7I350_9BURK</name>
<dbReference type="Proteomes" id="UP000598032">
    <property type="component" value="Unassembled WGS sequence"/>
</dbReference>
<organism evidence="3 4">
    <name type="scientific">Paraburkholderia metrosideri</name>
    <dbReference type="NCBI Taxonomy" id="580937"/>
    <lineage>
        <taxon>Bacteria</taxon>
        <taxon>Pseudomonadati</taxon>
        <taxon>Pseudomonadota</taxon>
        <taxon>Betaproteobacteria</taxon>
        <taxon>Burkholderiales</taxon>
        <taxon>Burkholderiaceae</taxon>
        <taxon>Paraburkholderia</taxon>
    </lineage>
</organism>
<evidence type="ECO:0008006" key="5">
    <source>
        <dbReference type="Google" id="ProtNLM"/>
    </source>
</evidence>
<dbReference type="CDD" id="cd03378">
    <property type="entry name" value="beta_CA_cladeC"/>
    <property type="match status" value="1"/>
</dbReference>
<evidence type="ECO:0000313" key="4">
    <source>
        <dbReference type="Proteomes" id="UP000598032"/>
    </source>
</evidence>